<dbReference type="Proteomes" id="UP000283805">
    <property type="component" value="Unassembled WGS sequence"/>
</dbReference>
<proteinExistence type="inferred from homology"/>
<dbReference type="AlphaFoldDB" id="A0A419VXQ6"/>
<accession>A0A419VXQ6</accession>
<evidence type="ECO:0000313" key="10">
    <source>
        <dbReference type="Proteomes" id="UP000283805"/>
    </source>
</evidence>
<keyword evidence="4" id="KW-0418">Kinase</keyword>
<dbReference type="RefSeq" id="WP_120246792.1">
    <property type="nucleotide sequence ID" value="NZ_RAPO01000007.1"/>
</dbReference>
<gene>
    <name evidence="9" type="ORF">ATJ93_4498</name>
</gene>
<dbReference type="InterPro" id="IPR031475">
    <property type="entry name" value="NBD_C"/>
</dbReference>
<keyword evidence="6" id="KW-0119">Carbohydrate metabolism</keyword>
<evidence type="ECO:0000256" key="6">
    <source>
        <dbReference type="ARBA" id="ARBA00023277"/>
    </source>
</evidence>
<evidence type="ECO:0000256" key="4">
    <source>
        <dbReference type="ARBA" id="ARBA00022777"/>
    </source>
</evidence>
<sequence length="422" mass="43615">MYAVEVVADDLTGAMDTSQGFAARGYATTVVVDPQAKMDAIEEDAAVLGINTDSRYDDKADAVDAVSTVVEETSSRTIYKKVDSTLRGNFAAEVDAALAASGAELALVAPAFPSAGRTTEDGVHYVKGTPVAETEYGDDKKGPTSSSLADLFKSIDRPVENVPLSTITDGHDEVAAAITEIVERNDRAPIIICDAVEDTHLAGAAKATTDVNTLYVGSAGLAEQIIVPGADADTRLSPQLRDGAALGVAGSVSETTLSQLERVSTDAVIQIDGPTLLKDKDLDDIVEQAVHRLRDNQPVVLTAATDDKDVDRTLAAGEEQELTSSEIREQIAAGLAKTAAAVLQDETPSGLLLTGGDIAVAVIRELGATAVTLTGEEVEAGIPIGMFADGATAGMPLVTKAGGFGSEETIVNCLDVLSQTDA</sequence>
<evidence type="ECO:0000256" key="5">
    <source>
        <dbReference type="ARBA" id="ARBA00022840"/>
    </source>
</evidence>
<evidence type="ECO:0000256" key="1">
    <source>
        <dbReference type="ARBA" id="ARBA00005715"/>
    </source>
</evidence>
<organism evidence="9 10">
    <name type="scientific">Halopiger aswanensis</name>
    <dbReference type="NCBI Taxonomy" id="148449"/>
    <lineage>
        <taxon>Archaea</taxon>
        <taxon>Methanobacteriati</taxon>
        <taxon>Methanobacteriota</taxon>
        <taxon>Stenosarchaea group</taxon>
        <taxon>Halobacteria</taxon>
        <taxon>Halobacteriales</taxon>
        <taxon>Natrialbaceae</taxon>
        <taxon>Halopiger</taxon>
    </lineage>
</organism>
<comment type="similarity">
    <text evidence="1">Belongs to the four-carbon acid sugar kinase family.</text>
</comment>
<feature type="domain" description="Four-carbon acid sugar kinase nucleotide binding" evidence="8">
    <location>
        <begin position="246"/>
        <end position="410"/>
    </location>
</feature>
<comment type="caution">
    <text evidence="9">The sequence shown here is derived from an EMBL/GenBank/DDBJ whole genome shotgun (WGS) entry which is preliminary data.</text>
</comment>
<keyword evidence="10" id="KW-1185">Reference proteome</keyword>
<protein>
    <submittedName>
        <fullName evidence="9">Uncharacterized protein YgbK (DUF1537 family)</fullName>
    </submittedName>
</protein>
<evidence type="ECO:0000256" key="2">
    <source>
        <dbReference type="ARBA" id="ARBA00022679"/>
    </source>
</evidence>
<dbReference type="InterPro" id="IPR037051">
    <property type="entry name" value="4-carb_acid_sugar_kinase_N_sf"/>
</dbReference>
<dbReference type="InterPro" id="IPR042213">
    <property type="entry name" value="NBD_C_sf"/>
</dbReference>
<dbReference type="Pfam" id="PF17042">
    <property type="entry name" value="NBD_C"/>
    <property type="match status" value="1"/>
</dbReference>
<dbReference type="GO" id="GO:0016301">
    <property type="term" value="F:kinase activity"/>
    <property type="evidence" value="ECO:0007669"/>
    <property type="project" value="UniProtKB-KW"/>
</dbReference>
<dbReference type="OrthoDB" id="242658at2157"/>
<reference evidence="9 10" key="1">
    <citation type="submission" date="2018-09" db="EMBL/GenBank/DDBJ databases">
        <title>Genomic Encyclopedia of Archaeal and Bacterial Type Strains, Phase II (KMG-II): from individual species to whole genera.</title>
        <authorList>
            <person name="Goeker M."/>
        </authorList>
    </citation>
    <scope>NUCLEOTIDE SEQUENCE [LARGE SCALE GENOMIC DNA]</scope>
    <source>
        <strain evidence="9 10">DSM 13151</strain>
    </source>
</reference>
<keyword evidence="3" id="KW-0547">Nucleotide-binding</keyword>
<dbReference type="GO" id="GO:0005524">
    <property type="term" value="F:ATP binding"/>
    <property type="evidence" value="ECO:0007669"/>
    <property type="project" value="UniProtKB-KW"/>
</dbReference>
<feature type="domain" description="Four-carbon acid sugar kinase N-terminal" evidence="7">
    <location>
        <begin position="6"/>
        <end position="224"/>
    </location>
</feature>
<dbReference type="Pfam" id="PF07005">
    <property type="entry name" value="SBD_N"/>
    <property type="match status" value="1"/>
</dbReference>
<dbReference type="Gene3D" id="3.40.50.10840">
    <property type="entry name" value="Putative sugar-binding, N-terminal domain"/>
    <property type="match status" value="1"/>
</dbReference>
<evidence type="ECO:0000259" key="7">
    <source>
        <dbReference type="Pfam" id="PF07005"/>
    </source>
</evidence>
<evidence type="ECO:0000256" key="3">
    <source>
        <dbReference type="ARBA" id="ARBA00022741"/>
    </source>
</evidence>
<evidence type="ECO:0000259" key="8">
    <source>
        <dbReference type="Pfam" id="PF17042"/>
    </source>
</evidence>
<dbReference type="SUPFAM" id="SSF142764">
    <property type="entry name" value="YgbK-like"/>
    <property type="match status" value="1"/>
</dbReference>
<dbReference type="Gene3D" id="3.40.980.20">
    <property type="entry name" value="Four-carbon acid sugar kinase, nucleotide binding domain"/>
    <property type="match status" value="1"/>
</dbReference>
<evidence type="ECO:0000313" key="9">
    <source>
        <dbReference type="EMBL" id="RKD88012.1"/>
    </source>
</evidence>
<dbReference type="InterPro" id="IPR010737">
    <property type="entry name" value="4-carb_acid_sugar_kinase_N"/>
</dbReference>
<keyword evidence="2" id="KW-0808">Transferase</keyword>
<dbReference type="EMBL" id="RAPO01000007">
    <property type="protein sequence ID" value="RKD88012.1"/>
    <property type="molecule type" value="Genomic_DNA"/>
</dbReference>
<name>A0A419VXQ6_9EURY</name>
<keyword evidence="5" id="KW-0067">ATP-binding</keyword>